<reference evidence="3" key="1">
    <citation type="submission" date="2023-10" db="EMBL/GenBank/DDBJ databases">
        <authorList>
            <person name="Chen Y."/>
            <person name="Shah S."/>
            <person name="Dougan E. K."/>
            <person name="Thang M."/>
            <person name="Chan C."/>
        </authorList>
    </citation>
    <scope>NUCLEOTIDE SEQUENCE [LARGE SCALE GENOMIC DNA]</scope>
</reference>
<keyword evidence="1" id="KW-0175">Coiled coil</keyword>
<gene>
    <name evidence="3" type="ORF">PCOR1329_LOCUS26912</name>
</gene>
<feature type="region of interest" description="Disordered" evidence="2">
    <location>
        <begin position="313"/>
        <end position="376"/>
    </location>
</feature>
<feature type="region of interest" description="Disordered" evidence="2">
    <location>
        <begin position="1"/>
        <end position="30"/>
    </location>
</feature>
<evidence type="ECO:0000313" key="3">
    <source>
        <dbReference type="EMBL" id="CAK0827339.1"/>
    </source>
</evidence>
<comment type="caution">
    <text evidence="3">The sequence shown here is derived from an EMBL/GenBank/DDBJ whole genome shotgun (WGS) entry which is preliminary data.</text>
</comment>
<sequence>MGDAGARDAGGSNGGSPLRMVPEEDLKKERERWVQTSMRQVWELENMASERIASQIQEAVGQLQNEAVSLLLPRFEAERSERVVAMAELREQLQAQRAAVDAELSILRTSLATRGAGLSLEAPNDQPSAGAADVAPCQSRRELEAEQGRLQALAAESAIRDLRSDLGLRADQQEAAHGQLRQDLRREVERIRGELGADRRQAEEQAVQRSRMEASVGDLRSRVEETTRELGELRQDQLSQTTVLQSRVEAAVGDREEHQSHIDSMRLIMREEQGRRSAEGAALRQVEAIVGETRGRIDELSVLPSRIGALEAAFKDTSPRSPDSSTAPGRARQSCPGASPPWSRAWRGRPRGEPRRATRRSCSPPPWQICAGASSASKRRGVIRSWLLARLLAQMRRSGRRSQP</sequence>
<protein>
    <submittedName>
        <fullName evidence="3">Uncharacterized protein</fullName>
    </submittedName>
</protein>
<proteinExistence type="predicted"/>
<name>A0ABN9S671_9DINO</name>
<organism evidence="3 4">
    <name type="scientific">Prorocentrum cordatum</name>
    <dbReference type="NCBI Taxonomy" id="2364126"/>
    <lineage>
        <taxon>Eukaryota</taxon>
        <taxon>Sar</taxon>
        <taxon>Alveolata</taxon>
        <taxon>Dinophyceae</taxon>
        <taxon>Prorocentrales</taxon>
        <taxon>Prorocentraceae</taxon>
        <taxon>Prorocentrum</taxon>
    </lineage>
</organism>
<dbReference type="Proteomes" id="UP001189429">
    <property type="component" value="Unassembled WGS sequence"/>
</dbReference>
<keyword evidence="4" id="KW-1185">Reference proteome</keyword>
<dbReference type="EMBL" id="CAUYUJ010009649">
    <property type="protein sequence ID" value="CAK0827339.1"/>
    <property type="molecule type" value="Genomic_DNA"/>
</dbReference>
<evidence type="ECO:0000256" key="1">
    <source>
        <dbReference type="SAM" id="Coils"/>
    </source>
</evidence>
<feature type="coiled-coil region" evidence="1">
    <location>
        <begin position="181"/>
        <end position="236"/>
    </location>
</feature>
<accession>A0ABN9S671</accession>
<feature type="compositionally biased region" description="Basic and acidic residues" evidence="2">
    <location>
        <begin position="21"/>
        <end position="30"/>
    </location>
</feature>
<evidence type="ECO:0000313" key="4">
    <source>
        <dbReference type="Proteomes" id="UP001189429"/>
    </source>
</evidence>
<evidence type="ECO:0000256" key="2">
    <source>
        <dbReference type="SAM" id="MobiDB-lite"/>
    </source>
</evidence>